<accession>A0A0G4GM38</accession>
<gene>
    <name evidence="1" type="ORF">Cvel_4897</name>
</gene>
<dbReference type="VEuPathDB" id="CryptoDB:Cvel_4897"/>
<dbReference type="AlphaFoldDB" id="A0A0G4GM38"/>
<reference evidence="1" key="1">
    <citation type="submission" date="2014-11" db="EMBL/GenBank/DDBJ databases">
        <authorList>
            <person name="Otto D Thomas"/>
            <person name="Naeem Raeece"/>
        </authorList>
    </citation>
    <scope>NUCLEOTIDE SEQUENCE</scope>
</reference>
<evidence type="ECO:0000313" key="1">
    <source>
        <dbReference type="EMBL" id="CEM31202.1"/>
    </source>
</evidence>
<sequence length="330" mass="36242">MTRLRASGFMTRLTASGFMTAGQTRSHRPTHSASSMAGLSTGGYVPTVEGPREAAAGGPDACVEEQKLQGFAQSYVDRLRGLKRAPVMVTEAASHCFGDAFASRAWAFPAAEETTAEGTVVRWCENFECDEKLRRCSLNFDLVEGFGETLCVETEMGRKNRALSSAPYAVITIDNLIASLSAGVSSVLFWWLSDYEWSDERWGWLTWWPDDRGQKRAPSMARPSFVAWKMFGSLPVGSRLWRYERANGVAPAVAGVQHGSRFFLLLSNSASGPSPLRSLFLPERVEAGHFSFFPTEDPPGFVRVGADRRTVFVSLQPNSCALLEFTVLVG</sequence>
<protein>
    <submittedName>
        <fullName evidence="1">Uncharacterized protein</fullName>
    </submittedName>
</protein>
<organism evidence="1">
    <name type="scientific">Chromera velia CCMP2878</name>
    <dbReference type="NCBI Taxonomy" id="1169474"/>
    <lineage>
        <taxon>Eukaryota</taxon>
        <taxon>Sar</taxon>
        <taxon>Alveolata</taxon>
        <taxon>Colpodellida</taxon>
        <taxon>Chromeraceae</taxon>
        <taxon>Chromera</taxon>
    </lineage>
</organism>
<dbReference type="EMBL" id="CDMZ01001347">
    <property type="protein sequence ID" value="CEM31202.1"/>
    <property type="molecule type" value="Genomic_DNA"/>
</dbReference>
<proteinExistence type="predicted"/>
<name>A0A0G4GM38_9ALVE</name>